<dbReference type="PIRSF" id="PIRSF004491">
    <property type="entry name" value="FAD_Synth"/>
    <property type="match status" value="1"/>
</dbReference>
<dbReference type="AlphaFoldDB" id="A0A1M5KVC2"/>
<reference evidence="18" key="1">
    <citation type="submission" date="2016-11" db="EMBL/GenBank/DDBJ databases">
        <authorList>
            <person name="Varghese N."/>
            <person name="Submissions S."/>
        </authorList>
    </citation>
    <scope>NUCLEOTIDE SEQUENCE [LARGE SCALE GENOMIC DNA]</scope>
    <source>
        <strain evidence="18">DSM 11003</strain>
    </source>
</reference>
<evidence type="ECO:0000256" key="6">
    <source>
        <dbReference type="ARBA" id="ARBA00022679"/>
    </source>
</evidence>
<dbReference type="NCBIfam" id="NF004160">
    <property type="entry name" value="PRK05627.1-3"/>
    <property type="match status" value="1"/>
</dbReference>
<dbReference type="STRING" id="1123382.SAMN02745221_00486"/>
<evidence type="ECO:0000256" key="4">
    <source>
        <dbReference type="ARBA" id="ARBA00022630"/>
    </source>
</evidence>
<dbReference type="PANTHER" id="PTHR22749:SF6">
    <property type="entry name" value="RIBOFLAVIN KINASE"/>
    <property type="match status" value="1"/>
</dbReference>
<keyword evidence="18" id="KW-1185">Reference proteome</keyword>
<name>A0A1M5KVC2_9FIRM</name>
<dbReference type="InterPro" id="IPR014729">
    <property type="entry name" value="Rossmann-like_a/b/a_fold"/>
</dbReference>
<accession>A0A1M5KVC2</accession>
<dbReference type="Proteomes" id="UP000242329">
    <property type="component" value="Unassembled WGS sequence"/>
</dbReference>
<proteinExistence type="inferred from homology"/>
<dbReference type="InterPro" id="IPR002606">
    <property type="entry name" value="Riboflavin_kinase_bac"/>
</dbReference>
<feature type="domain" description="Riboflavin kinase" evidence="16">
    <location>
        <begin position="183"/>
        <end position="308"/>
    </location>
</feature>
<evidence type="ECO:0000256" key="12">
    <source>
        <dbReference type="ARBA" id="ARBA00023268"/>
    </source>
</evidence>
<dbReference type="GO" id="GO:0005524">
    <property type="term" value="F:ATP binding"/>
    <property type="evidence" value="ECO:0007669"/>
    <property type="project" value="UniProtKB-UniRule"/>
</dbReference>
<dbReference type="SUPFAM" id="SSF82114">
    <property type="entry name" value="Riboflavin kinase-like"/>
    <property type="match status" value="1"/>
</dbReference>
<protein>
    <recommendedName>
        <fullName evidence="15">Riboflavin biosynthesis protein</fullName>
    </recommendedName>
    <domain>
        <recommendedName>
            <fullName evidence="15">Riboflavin kinase</fullName>
            <ecNumber evidence="15">2.7.1.26</ecNumber>
        </recommendedName>
        <alternativeName>
            <fullName evidence="15">Flavokinase</fullName>
        </alternativeName>
    </domain>
    <domain>
        <recommendedName>
            <fullName evidence="15">FMN adenylyltransferase</fullName>
            <ecNumber evidence="15">2.7.7.2</ecNumber>
        </recommendedName>
        <alternativeName>
            <fullName evidence="15">FAD pyrophosphorylase</fullName>
        </alternativeName>
        <alternativeName>
            <fullName evidence="15">FAD synthase</fullName>
        </alternativeName>
    </domain>
</protein>
<dbReference type="SMART" id="SM00904">
    <property type="entry name" value="Flavokinase"/>
    <property type="match status" value="1"/>
</dbReference>
<comment type="similarity">
    <text evidence="15">Belongs to the ribF family.</text>
</comment>
<keyword evidence="11 15" id="KW-0067">ATP-binding</keyword>
<sequence length="309" mass="35049">MEIVREVQNMPLYDKPVYLALGNFDGVHVGHQKLIRTMIEKAHEEGGIAAAFIFDPHPAKIINPLKAPKLLLSAQKKAEFLANMGLDLLIYNSFTEEISKWEPEDFVRKVIVERIKAREVFVGFNYSFGYRGRGNPDLLQSLGDLYGFKVHIIQPVEVDGEIASSSLVRELLAKGDIKRASKILGYYPFVEGRVVEGEKRGREIGFPTANLAVDEDIMIPGKGVYAAIADVDGQKYKCMVNIGNKPTFHEHFPVSIEAHLLDFRELIYGKLLNISFLDKLRDEKKFRGVEELIEQLKRDREQAEKIVSF</sequence>
<dbReference type="PANTHER" id="PTHR22749">
    <property type="entry name" value="RIBOFLAVIN KINASE/FMN ADENYLYLTRANSFERASE"/>
    <property type="match status" value="1"/>
</dbReference>
<dbReference type="Pfam" id="PF06574">
    <property type="entry name" value="FAD_syn"/>
    <property type="match status" value="1"/>
</dbReference>
<evidence type="ECO:0000256" key="7">
    <source>
        <dbReference type="ARBA" id="ARBA00022695"/>
    </source>
</evidence>
<dbReference type="InterPro" id="IPR015865">
    <property type="entry name" value="Riboflavin_kinase_bac/euk"/>
</dbReference>
<comment type="function">
    <text evidence="1">Catalyzes the phosphorylation of riboflavin to FMN followed by the adenylation of FMN to FAD.</text>
</comment>
<evidence type="ECO:0000259" key="16">
    <source>
        <dbReference type="SMART" id="SM00904"/>
    </source>
</evidence>
<comment type="pathway">
    <text evidence="3 15">Cofactor biosynthesis; FMN biosynthesis; FMN from riboflavin (ATP route): step 1/1.</text>
</comment>
<dbReference type="Gene3D" id="3.40.50.620">
    <property type="entry name" value="HUPs"/>
    <property type="match status" value="1"/>
</dbReference>
<evidence type="ECO:0000313" key="18">
    <source>
        <dbReference type="Proteomes" id="UP000242329"/>
    </source>
</evidence>
<evidence type="ECO:0000256" key="15">
    <source>
        <dbReference type="PIRNR" id="PIRNR004491"/>
    </source>
</evidence>
<dbReference type="GO" id="GO:0009231">
    <property type="term" value="P:riboflavin biosynthetic process"/>
    <property type="evidence" value="ECO:0007669"/>
    <property type="project" value="InterPro"/>
</dbReference>
<keyword evidence="10 15" id="KW-0274">FAD</keyword>
<dbReference type="SUPFAM" id="SSF52374">
    <property type="entry name" value="Nucleotidylyl transferase"/>
    <property type="match status" value="1"/>
</dbReference>
<dbReference type="FunFam" id="2.40.30.30:FF:000003">
    <property type="entry name" value="Riboflavin biosynthesis protein"/>
    <property type="match status" value="1"/>
</dbReference>
<evidence type="ECO:0000256" key="14">
    <source>
        <dbReference type="ARBA" id="ARBA00049494"/>
    </source>
</evidence>
<keyword evidence="4 15" id="KW-0285">Flavoprotein</keyword>
<dbReference type="Pfam" id="PF01687">
    <property type="entry name" value="Flavokinase"/>
    <property type="match status" value="1"/>
</dbReference>
<dbReference type="CDD" id="cd02064">
    <property type="entry name" value="FAD_synthetase_N"/>
    <property type="match status" value="1"/>
</dbReference>
<dbReference type="UniPathway" id="UPA00276">
    <property type="reaction ID" value="UER00406"/>
</dbReference>
<keyword evidence="6 15" id="KW-0808">Transferase</keyword>
<evidence type="ECO:0000256" key="13">
    <source>
        <dbReference type="ARBA" id="ARBA00047880"/>
    </source>
</evidence>
<keyword evidence="9 15" id="KW-0418">Kinase</keyword>
<evidence type="ECO:0000256" key="10">
    <source>
        <dbReference type="ARBA" id="ARBA00022827"/>
    </source>
</evidence>
<evidence type="ECO:0000256" key="3">
    <source>
        <dbReference type="ARBA" id="ARBA00005201"/>
    </source>
</evidence>
<dbReference type="RefSeq" id="WP_073089550.1">
    <property type="nucleotide sequence ID" value="NZ_FQWY01000006.1"/>
</dbReference>
<dbReference type="GO" id="GO:0003919">
    <property type="term" value="F:FMN adenylyltransferase activity"/>
    <property type="evidence" value="ECO:0007669"/>
    <property type="project" value="UniProtKB-UniRule"/>
</dbReference>
<keyword evidence="12" id="KW-0511">Multifunctional enzyme</keyword>
<dbReference type="GO" id="GO:0006747">
    <property type="term" value="P:FAD biosynthetic process"/>
    <property type="evidence" value="ECO:0007669"/>
    <property type="project" value="UniProtKB-UniRule"/>
</dbReference>
<dbReference type="InterPro" id="IPR015864">
    <property type="entry name" value="FAD_synthase"/>
</dbReference>
<dbReference type="NCBIfam" id="NF004162">
    <property type="entry name" value="PRK05627.1-5"/>
    <property type="match status" value="1"/>
</dbReference>
<dbReference type="InterPro" id="IPR023465">
    <property type="entry name" value="Riboflavin_kinase_dom_sf"/>
</dbReference>
<gene>
    <name evidence="17" type="ORF">SAMN02745221_00486</name>
</gene>
<evidence type="ECO:0000256" key="8">
    <source>
        <dbReference type="ARBA" id="ARBA00022741"/>
    </source>
</evidence>
<dbReference type="GO" id="GO:0009398">
    <property type="term" value="P:FMN biosynthetic process"/>
    <property type="evidence" value="ECO:0007669"/>
    <property type="project" value="UniProtKB-UniRule"/>
</dbReference>
<comment type="catalytic activity">
    <reaction evidence="13 15">
        <text>riboflavin + ATP = FMN + ADP + H(+)</text>
        <dbReference type="Rhea" id="RHEA:14357"/>
        <dbReference type="ChEBI" id="CHEBI:15378"/>
        <dbReference type="ChEBI" id="CHEBI:30616"/>
        <dbReference type="ChEBI" id="CHEBI:57986"/>
        <dbReference type="ChEBI" id="CHEBI:58210"/>
        <dbReference type="ChEBI" id="CHEBI:456216"/>
        <dbReference type="EC" id="2.7.1.26"/>
    </reaction>
</comment>
<evidence type="ECO:0000256" key="9">
    <source>
        <dbReference type="ARBA" id="ARBA00022777"/>
    </source>
</evidence>
<dbReference type="OrthoDB" id="9803667at2"/>
<evidence type="ECO:0000256" key="5">
    <source>
        <dbReference type="ARBA" id="ARBA00022643"/>
    </source>
</evidence>
<comment type="catalytic activity">
    <reaction evidence="14 15">
        <text>FMN + ATP + H(+) = FAD + diphosphate</text>
        <dbReference type="Rhea" id="RHEA:17237"/>
        <dbReference type="ChEBI" id="CHEBI:15378"/>
        <dbReference type="ChEBI" id="CHEBI:30616"/>
        <dbReference type="ChEBI" id="CHEBI:33019"/>
        <dbReference type="ChEBI" id="CHEBI:57692"/>
        <dbReference type="ChEBI" id="CHEBI:58210"/>
        <dbReference type="EC" id="2.7.7.2"/>
    </reaction>
</comment>
<keyword evidence="7 15" id="KW-0548">Nucleotidyltransferase</keyword>
<dbReference type="EC" id="2.7.1.26" evidence="15"/>
<dbReference type="EC" id="2.7.7.2" evidence="15"/>
<dbReference type="Gene3D" id="2.40.30.30">
    <property type="entry name" value="Riboflavin kinase-like"/>
    <property type="match status" value="1"/>
</dbReference>
<organism evidence="17 18">
    <name type="scientific">Thermosyntropha lipolytica DSM 11003</name>
    <dbReference type="NCBI Taxonomy" id="1123382"/>
    <lineage>
        <taxon>Bacteria</taxon>
        <taxon>Bacillati</taxon>
        <taxon>Bacillota</taxon>
        <taxon>Clostridia</taxon>
        <taxon>Eubacteriales</taxon>
        <taxon>Syntrophomonadaceae</taxon>
        <taxon>Thermosyntropha</taxon>
    </lineage>
</organism>
<keyword evidence="5 15" id="KW-0288">FMN</keyword>
<comment type="pathway">
    <text evidence="2 15">Cofactor biosynthesis; FAD biosynthesis; FAD from FMN: step 1/1.</text>
</comment>
<evidence type="ECO:0000313" key="17">
    <source>
        <dbReference type="EMBL" id="SHG56685.1"/>
    </source>
</evidence>
<dbReference type="NCBIfam" id="TIGR00083">
    <property type="entry name" value="ribF"/>
    <property type="match status" value="1"/>
</dbReference>
<evidence type="ECO:0000256" key="1">
    <source>
        <dbReference type="ARBA" id="ARBA00002121"/>
    </source>
</evidence>
<evidence type="ECO:0000256" key="11">
    <source>
        <dbReference type="ARBA" id="ARBA00022840"/>
    </source>
</evidence>
<dbReference type="EMBL" id="FQWY01000006">
    <property type="protein sequence ID" value="SHG56685.1"/>
    <property type="molecule type" value="Genomic_DNA"/>
</dbReference>
<dbReference type="FunFam" id="3.40.50.620:FF:000021">
    <property type="entry name" value="Riboflavin biosynthesis protein"/>
    <property type="match status" value="1"/>
</dbReference>
<keyword evidence="8 15" id="KW-0547">Nucleotide-binding</keyword>
<dbReference type="InterPro" id="IPR023468">
    <property type="entry name" value="Riboflavin_kinase"/>
</dbReference>
<dbReference type="GO" id="GO:0008531">
    <property type="term" value="F:riboflavin kinase activity"/>
    <property type="evidence" value="ECO:0007669"/>
    <property type="project" value="UniProtKB-UniRule"/>
</dbReference>
<dbReference type="UniPathway" id="UPA00277">
    <property type="reaction ID" value="UER00407"/>
</dbReference>
<evidence type="ECO:0000256" key="2">
    <source>
        <dbReference type="ARBA" id="ARBA00004726"/>
    </source>
</evidence>